<accession>A0A7H9HNE2</accession>
<evidence type="ECO:0000256" key="2">
    <source>
        <dbReference type="ARBA" id="ARBA00004123"/>
    </source>
</evidence>
<dbReference type="SMART" id="SM01312">
    <property type="entry name" value="RTC4"/>
    <property type="match status" value="1"/>
</dbReference>
<evidence type="ECO:0000259" key="8">
    <source>
        <dbReference type="SMART" id="SM01312"/>
    </source>
</evidence>
<evidence type="ECO:0000256" key="6">
    <source>
        <dbReference type="ARBA" id="ARBA00022490"/>
    </source>
</evidence>
<dbReference type="EMBL" id="CP059268">
    <property type="protein sequence ID" value="QLQ78776.1"/>
    <property type="molecule type" value="Genomic_DNA"/>
</dbReference>
<dbReference type="GO" id="GO:0005634">
    <property type="term" value="C:nucleus"/>
    <property type="evidence" value="ECO:0007669"/>
    <property type="project" value="UniProtKB-SubCell"/>
</dbReference>
<reference evidence="9 10" key="1">
    <citation type="submission" date="2020-06" db="EMBL/GenBank/DDBJ databases">
        <title>The yeast mating-type switching endonuclease HO is a domesticated member of an unorthodox homing genetic element family.</title>
        <authorList>
            <person name="Coughlan A.Y."/>
            <person name="Lombardi L."/>
            <person name="Braun-Galleani S."/>
            <person name="Martos A.R."/>
            <person name="Galeote V."/>
            <person name="Bigey F."/>
            <person name="Dequin S."/>
            <person name="Byrne K.P."/>
            <person name="Wolfe K.H."/>
        </authorList>
    </citation>
    <scope>NUCLEOTIDE SEQUENCE [LARGE SCALE GENOMIC DNA]</scope>
    <source>
        <strain evidence="9 10">CBS2947</strain>
    </source>
</reference>
<sequence>MTARKALKCRRNLVYSTREDRDKKLEVIKRRRARILRDEQVSNVASGRPGRCAKLRALKAIAAGESSDSSDTDRETVDLRQSIAPEDIEEIKKQNSKGLRSVKDLIEMEERSIECQPLRSFDEQELPDLRLKYQQKFSLPPILYRSELIIRIQPFLQVIEELFQNRVSSYYKHEASNASKASKNAFLSLEEFRSIDVRRFLAGYYGLKRQLSVGEEILRQFRPFLLKRQGKTMKWWGIEDFANYVLAPEVLASFCIQEMQLGDNIYDRDTREKAYDIFQNTTEFGLAIADAEPLEQWEASSLTNQRQDQT</sequence>
<dbReference type="PANTHER" id="PTHR41391">
    <property type="entry name" value="RESTRICTION OF TELOMERE CAPPING PROTEIN 4"/>
    <property type="match status" value="1"/>
</dbReference>
<evidence type="ECO:0000256" key="1">
    <source>
        <dbReference type="ARBA" id="ARBA00002738"/>
    </source>
</evidence>
<dbReference type="OrthoDB" id="128308at2759"/>
<evidence type="ECO:0000313" key="10">
    <source>
        <dbReference type="Proteomes" id="UP000510647"/>
    </source>
</evidence>
<keyword evidence="10" id="KW-1185">Reference proteome</keyword>
<keyword evidence="7" id="KW-0539">Nucleus</keyword>
<comment type="function">
    <text evidence="1">May be involved in a process influencing telomere capping.</text>
</comment>
<organism evidence="9 10">
    <name type="scientific">Torulaspora globosa</name>
    <dbReference type="NCBI Taxonomy" id="48254"/>
    <lineage>
        <taxon>Eukaryota</taxon>
        <taxon>Fungi</taxon>
        <taxon>Dikarya</taxon>
        <taxon>Ascomycota</taxon>
        <taxon>Saccharomycotina</taxon>
        <taxon>Saccharomycetes</taxon>
        <taxon>Saccharomycetales</taxon>
        <taxon>Saccharomycetaceae</taxon>
        <taxon>Torulaspora</taxon>
    </lineage>
</organism>
<dbReference type="AlphaFoldDB" id="A0A7H9HNE2"/>
<proteinExistence type="inferred from homology"/>
<feature type="domain" description="Restriction of telomere capping protein 4 C-terminal" evidence="8">
    <location>
        <begin position="162"/>
        <end position="291"/>
    </location>
</feature>
<evidence type="ECO:0000256" key="7">
    <source>
        <dbReference type="ARBA" id="ARBA00023242"/>
    </source>
</evidence>
<evidence type="ECO:0000256" key="5">
    <source>
        <dbReference type="ARBA" id="ARBA00015162"/>
    </source>
</evidence>
<evidence type="ECO:0000256" key="3">
    <source>
        <dbReference type="ARBA" id="ARBA00004496"/>
    </source>
</evidence>
<comment type="subcellular location">
    <subcellularLocation>
        <location evidence="3">Cytoplasm</location>
    </subcellularLocation>
    <subcellularLocation>
        <location evidence="2">Nucleus</location>
    </subcellularLocation>
</comment>
<keyword evidence="6" id="KW-0963">Cytoplasm</keyword>
<dbReference type="InterPro" id="IPR028094">
    <property type="entry name" value="RTC4_C"/>
</dbReference>
<name>A0A7H9HNE2_9SACH</name>
<dbReference type="Proteomes" id="UP000510647">
    <property type="component" value="Chromosome 2"/>
</dbReference>
<dbReference type="GO" id="GO:0005737">
    <property type="term" value="C:cytoplasm"/>
    <property type="evidence" value="ECO:0007669"/>
    <property type="project" value="UniProtKB-SubCell"/>
</dbReference>
<evidence type="ECO:0000256" key="4">
    <source>
        <dbReference type="ARBA" id="ARBA00009461"/>
    </source>
</evidence>
<protein>
    <recommendedName>
        <fullName evidence="5">Restriction of telomere capping protein 4</fullName>
    </recommendedName>
</protein>
<comment type="similarity">
    <text evidence="4">Belongs to the RTC4 family.</text>
</comment>
<dbReference type="InterPro" id="IPR039024">
    <property type="entry name" value="RTC4"/>
</dbReference>
<dbReference type="PANTHER" id="PTHR41391:SF1">
    <property type="entry name" value="RESTRICTION OF TELOMERE CAPPING PROTEIN 4"/>
    <property type="match status" value="1"/>
</dbReference>
<gene>
    <name evidence="9" type="ORF">HG537_0B01250</name>
</gene>
<dbReference type="Pfam" id="PF14474">
    <property type="entry name" value="RTC4"/>
    <property type="match status" value="1"/>
</dbReference>
<evidence type="ECO:0000313" key="9">
    <source>
        <dbReference type="EMBL" id="QLQ78776.1"/>
    </source>
</evidence>